<evidence type="ECO:0000313" key="1">
    <source>
        <dbReference type="EMBL" id="KAB1641925.1"/>
    </source>
</evidence>
<dbReference type="OrthoDB" id="4410230at2"/>
<protein>
    <recommendedName>
        <fullName evidence="3">DUF4230 domain-containing protein</fullName>
    </recommendedName>
</protein>
<evidence type="ECO:0000313" key="2">
    <source>
        <dbReference type="Proteomes" id="UP000433493"/>
    </source>
</evidence>
<dbReference type="Proteomes" id="UP000433493">
    <property type="component" value="Unassembled WGS sequence"/>
</dbReference>
<sequence>MKKLVWAIVSGVVCLVLGLGTGLVIGAGTWPSVFSSSSQEPTAGPSSYEEVLAVMPEEQIVLLSLGIEGLQERQQSQKEIFGWKVPGSERVMFVGYSFKAKLGVEGKDINIEQTSPDQFLVTVPDFIFIGHDEIEFKSAIEQNGALAWTTPEIDQSEVANEILNSESKSEYITEYEGQLQEQTINFFENLVESIDADVRLEFEFL</sequence>
<comment type="caution">
    <text evidence="1">The sequence shown here is derived from an EMBL/GenBank/DDBJ whole genome shotgun (WGS) entry which is preliminary data.</text>
</comment>
<reference evidence="1 2" key="1">
    <citation type="submission" date="2019-09" db="EMBL/GenBank/DDBJ databases">
        <title>Phylogeny of genus Pseudoclavibacter and closely related genus.</title>
        <authorList>
            <person name="Li Y."/>
        </authorList>
    </citation>
    <scope>NUCLEOTIDE SEQUENCE [LARGE SCALE GENOMIC DNA]</scope>
    <source>
        <strain evidence="1 2">KCTC 13959</strain>
    </source>
</reference>
<gene>
    <name evidence="1" type="ORF">F8O05_11435</name>
</gene>
<keyword evidence="2" id="KW-1185">Reference proteome</keyword>
<dbReference type="RefSeq" id="WP_158052876.1">
    <property type="nucleotide sequence ID" value="NZ_WBKB01000007.1"/>
</dbReference>
<organism evidence="1 2">
    <name type="scientific">Gulosibacter chungangensis</name>
    <dbReference type="NCBI Taxonomy" id="979746"/>
    <lineage>
        <taxon>Bacteria</taxon>
        <taxon>Bacillati</taxon>
        <taxon>Actinomycetota</taxon>
        <taxon>Actinomycetes</taxon>
        <taxon>Micrococcales</taxon>
        <taxon>Microbacteriaceae</taxon>
        <taxon>Gulosibacter</taxon>
    </lineage>
</organism>
<accession>A0A7J5B9Y2</accession>
<evidence type="ECO:0008006" key="3">
    <source>
        <dbReference type="Google" id="ProtNLM"/>
    </source>
</evidence>
<dbReference type="EMBL" id="WBKB01000007">
    <property type="protein sequence ID" value="KAB1641925.1"/>
    <property type="molecule type" value="Genomic_DNA"/>
</dbReference>
<name>A0A7J5B9Y2_9MICO</name>
<dbReference type="AlphaFoldDB" id="A0A7J5B9Y2"/>
<proteinExistence type="predicted"/>